<organism evidence="3 4">
    <name type="scientific">Sphaerisporangium corydalis</name>
    <dbReference type="NCBI Taxonomy" id="1441875"/>
    <lineage>
        <taxon>Bacteria</taxon>
        <taxon>Bacillati</taxon>
        <taxon>Actinomycetota</taxon>
        <taxon>Actinomycetes</taxon>
        <taxon>Streptosporangiales</taxon>
        <taxon>Streptosporangiaceae</taxon>
        <taxon>Sphaerisporangium</taxon>
    </lineage>
</organism>
<dbReference type="PANTHER" id="PTHR10098:SF108">
    <property type="entry name" value="TETRATRICOPEPTIDE REPEAT PROTEIN 28"/>
    <property type="match status" value="1"/>
</dbReference>
<dbReference type="Pfam" id="PF12770">
    <property type="entry name" value="CHAT"/>
    <property type="match status" value="1"/>
</dbReference>
<dbReference type="SUPFAM" id="SSF48452">
    <property type="entry name" value="TPR-like"/>
    <property type="match status" value="1"/>
</dbReference>
<feature type="compositionally biased region" description="Low complexity" evidence="1">
    <location>
        <begin position="837"/>
        <end position="848"/>
    </location>
</feature>
<dbReference type="InterPro" id="IPR019734">
    <property type="entry name" value="TPR_rpt"/>
</dbReference>
<reference evidence="4" key="1">
    <citation type="journal article" date="2019" name="Int. J. Syst. Evol. Microbiol.">
        <title>The Global Catalogue of Microorganisms (GCM) 10K type strain sequencing project: providing services to taxonomists for standard genome sequencing and annotation.</title>
        <authorList>
            <consortium name="The Broad Institute Genomics Platform"/>
            <consortium name="The Broad Institute Genome Sequencing Center for Infectious Disease"/>
            <person name="Wu L."/>
            <person name="Ma J."/>
        </authorList>
    </citation>
    <scope>NUCLEOTIDE SEQUENCE [LARGE SCALE GENOMIC DNA]</scope>
    <source>
        <strain evidence="4">CCUG 49560</strain>
    </source>
</reference>
<protein>
    <submittedName>
        <fullName evidence="3">CHAT domain-containing protein</fullName>
    </submittedName>
</protein>
<dbReference type="PANTHER" id="PTHR10098">
    <property type="entry name" value="RAPSYN-RELATED"/>
    <property type="match status" value="1"/>
</dbReference>
<feature type="region of interest" description="Disordered" evidence="1">
    <location>
        <begin position="830"/>
        <end position="854"/>
    </location>
</feature>
<dbReference type="EMBL" id="JBHSFN010000016">
    <property type="protein sequence ID" value="MFC4589363.1"/>
    <property type="molecule type" value="Genomic_DNA"/>
</dbReference>
<evidence type="ECO:0000256" key="1">
    <source>
        <dbReference type="SAM" id="MobiDB-lite"/>
    </source>
</evidence>
<feature type="compositionally biased region" description="Polar residues" evidence="1">
    <location>
        <begin position="17"/>
        <end position="26"/>
    </location>
</feature>
<feature type="compositionally biased region" description="Low complexity" evidence="1">
    <location>
        <begin position="42"/>
        <end position="53"/>
    </location>
</feature>
<keyword evidence="4" id="KW-1185">Reference proteome</keyword>
<evidence type="ECO:0000259" key="2">
    <source>
        <dbReference type="Pfam" id="PF12770"/>
    </source>
</evidence>
<dbReference type="Gene3D" id="1.25.40.10">
    <property type="entry name" value="Tetratricopeptide repeat domain"/>
    <property type="match status" value="1"/>
</dbReference>
<dbReference type="InterPro" id="IPR024983">
    <property type="entry name" value="CHAT_dom"/>
</dbReference>
<proteinExistence type="predicted"/>
<sequence length="1014" mass="104604">MTPTPPKTPVSSPPGTASPQAENLISTPPVDPISTPSDARVAGSPDADASGSSHADAFRALVVAAEEAVREAGADPGRARERARAILAEARAAGCAEAVSVAHRALALAAREFGHLTPASEHLGQAITAARDLPERAAQARLSLVTVRAELGDPVGALSVADLAEGHLTGLDPARLRVQRAMALVQLGRSEEAVAQCDMAVERLTGAGDPLFLAGALLNRGIAHTYLESYDAAAGDLSSCVTIAREAGLDHVAALAEANLPFVATRRGDIPSAFTGYQAAEQALADYPERLAAMRADFAGALLAAHLPGEARALLGQAVPDLAAAGARLALAESRLLLGQVELLVGDPHQARATAELAASELAGQGRHAWVPLADEVILRARLAVEEPTRELLEEVRGLAGRLAERGWTAPAAGLRLTAAELAVRLSDPAAAEAELRLLTSGEPPAGRTHRVVRHHAVALERSLRGDRPGAFAALRAGLEAAAEGSERLDDPGVRAHALRAGERLADFGLSLALNDPPPHPTLNASLSPPVLNDPPSLLAVNDPSPLLLLNDPAPPPVLNDPPSLVLNDPPPSLVAEVVLGWAEHWRSMARGRSREPLSVERLRAALGDGALIEFVRHEDRLLAVVVRADRCVLHPLGSYTAAAEATIRLRYGLRRAGLRDTGTHGGVAHEAGRLADQVLGPLVGDLGDGPVVVVPTGALHTLPWPVLPSFRGRAVCVASSATAWLTSSARLPGIPPTAAHPTRTVRVAAVAGPGLDHADTEAAMVLHTYKSTDTTHVRTPDDTVTGTNTTVAPHGETPDGAVVGADDTVTAHGGTPDDAVLTVDTAVPPHGEAPDDAVTGADDTVAPHGGSPDGAVVRVEATVAGVLGVLERAEIVHVAAHGYFCVRSPLLSSIALEDGPLMAYDLLRVGRAPWLVVLSACDAGMAHAPVDGAPLGLAGAFLEQGTSCVIAGLVPVRDDEALTLMTLFHTLLISGRTPAEALATASEKTGVSGFACFGSHGHPLPLPWSRPSP</sequence>
<accession>A0ABV9EKN6</accession>
<feature type="region of interest" description="Disordered" evidence="1">
    <location>
        <begin position="781"/>
        <end position="802"/>
    </location>
</feature>
<evidence type="ECO:0000313" key="3">
    <source>
        <dbReference type="EMBL" id="MFC4589363.1"/>
    </source>
</evidence>
<comment type="caution">
    <text evidence="3">The sequence shown here is derived from an EMBL/GenBank/DDBJ whole genome shotgun (WGS) entry which is preliminary data.</text>
</comment>
<dbReference type="InterPro" id="IPR011990">
    <property type="entry name" value="TPR-like_helical_dom_sf"/>
</dbReference>
<feature type="region of interest" description="Disordered" evidence="1">
    <location>
        <begin position="1"/>
        <end position="53"/>
    </location>
</feature>
<feature type="domain" description="CHAT" evidence="2">
    <location>
        <begin position="672"/>
        <end position="987"/>
    </location>
</feature>
<name>A0ABV9EKN6_9ACTN</name>
<gene>
    <name evidence="3" type="ORF">ACFO8L_24955</name>
</gene>
<dbReference type="RefSeq" id="WP_380707493.1">
    <property type="nucleotide sequence ID" value="NZ_JBHSFN010000016.1"/>
</dbReference>
<dbReference type="Proteomes" id="UP001595891">
    <property type="component" value="Unassembled WGS sequence"/>
</dbReference>
<feature type="compositionally biased region" description="Pro residues" evidence="1">
    <location>
        <begin position="1"/>
        <end position="12"/>
    </location>
</feature>
<evidence type="ECO:0000313" key="4">
    <source>
        <dbReference type="Proteomes" id="UP001595891"/>
    </source>
</evidence>
<feature type="compositionally biased region" description="Low complexity" evidence="1">
    <location>
        <begin position="783"/>
        <end position="792"/>
    </location>
</feature>
<dbReference type="SMART" id="SM00028">
    <property type="entry name" value="TPR"/>
    <property type="match status" value="3"/>
</dbReference>